<evidence type="ECO:0000313" key="1">
    <source>
        <dbReference type="EMBL" id="KAB5315536.1"/>
    </source>
</evidence>
<sequence length="263" mass="30632">MGKPFFILLCLLAGIYTVRAQNINDSVRVLFIGNSYTHFNKLPDDIQKIAATQKIILLYQACVRGGYSFKKHLQKQEEIEIIKEGKWDFVILQEHSEAPAKPTEVVAQETYPYARALDSLVHVYNPKAHVIFYMTWAHKDGCLSPIADYPLIDTYTGMQERLKTSYLEMAYQNNAWCAPVGMVWQQVRRERPDYVLYWQDRTHPSPLGTYLAANVIFSTMFQKPYQTSYIKNLQTEQAEYIQQIAQKMVLNNLRLLNINRHDK</sequence>
<dbReference type="SUPFAM" id="SSF52266">
    <property type="entry name" value="SGNH hydrolase"/>
    <property type="match status" value="1"/>
</dbReference>
<dbReference type="EMBL" id="QRTW01000001">
    <property type="protein sequence ID" value="RGR17845.1"/>
    <property type="molecule type" value="Genomic_DNA"/>
</dbReference>
<reference evidence="1 4" key="2">
    <citation type="journal article" date="2019" name="Nat. Med.">
        <title>A library of human gut bacterial isolates paired with longitudinal multiomics data enables mechanistic microbiome research.</title>
        <authorList>
            <person name="Poyet M."/>
            <person name="Groussin M."/>
            <person name="Gibbons S.M."/>
            <person name="Avila-Pacheco J."/>
            <person name="Jiang X."/>
            <person name="Kearney S.M."/>
            <person name="Perrotta A.R."/>
            <person name="Berdy B."/>
            <person name="Zhao S."/>
            <person name="Lieberman T.D."/>
            <person name="Swanson P.K."/>
            <person name="Smith M."/>
            <person name="Roesemann S."/>
            <person name="Alexander J.E."/>
            <person name="Rich S.A."/>
            <person name="Livny J."/>
            <person name="Vlamakis H."/>
            <person name="Clish C."/>
            <person name="Bullock K."/>
            <person name="Deik A."/>
            <person name="Scott J."/>
            <person name="Pierce K.A."/>
            <person name="Xavier R.J."/>
            <person name="Alm E.J."/>
        </authorList>
    </citation>
    <scope>NUCLEOTIDE SEQUENCE [LARGE SCALE GENOMIC DNA]</scope>
    <source>
        <strain evidence="1 4">BIOML-A6</strain>
    </source>
</reference>
<dbReference type="AlphaFoldDB" id="A0A412DTD7"/>
<dbReference type="InterPro" id="IPR036514">
    <property type="entry name" value="SGNH_hydro_sf"/>
</dbReference>
<name>A0A412DTD7_BACSE</name>
<gene>
    <name evidence="2" type="ORF">DWY65_00645</name>
    <name evidence="1" type="ORF">F9958_05270</name>
</gene>
<organism evidence="2 3">
    <name type="scientific">Bacteroides stercoris</name>
    <dbReference type="NCBI Taxonomy" id="46506"/>
    <lineage>
        <taxon>Bacteria</taxon>
        <taxon>Pseudomonadati</taxon>
        <taxon>Bacteroidota</taxon>
        <taxon>Bacteroidia</taxon>
        <taxon>Bacteroidales</taxon>
        <taxon>Bacteroidaceae</taxon>
        <taxon>Bacteroides</taxon>
    </lineage>
</organism>
<evidence type="ECO:0000313" key="2">
    <source>
        <dbReference type="EMBL" id="RGR17845.1"/>
    </source>
</evidence>
<dbReference type="EMBL" id="WCLE01000007">
    <property type="protein sequence ID" value="KAB5315536.1"/>
    <property type="molecule type" value="Genomic_DNA"/>
</dbReference>
<evidence type="ECO:0000313" key="3">
    <source>
        <dbReference type="Proteomes" id="UP000283310"/>
    </source>
</evidence>
<accession>A0A412DTD7</accession>
<dbReference type="GO" id="GO:0016788">
    <property type="term" value="F:hydrolase activity, acting on ester bonds"/>
    <property type="evidence" value="ECO:0007669"/>
    <property type="project" value="UniProtKB-ARBA"/>
</dbReference>
<dbReference type="Proteomes" id="UP000283310">
    <property type="component" value="Unassembled WGS sequence"/>
</dbReference>
<dbReference type="Proteomes" id="UP000467334">
    <property type="component" value="Unassembled WGS sequence"/>
</dbReference>
<dbReference type="RefSeq" id="WP_117902786.1">
    <property type="nucleotide sequence ID" value="NZ_CP081913.1"/>
</dbReference>
<evidence type="ECO:0000313" key="4">
    <source>
        <dbReference type="Proteomes" id="UP000467334"/>
    </source>
</evidence>
<reference evidence="2 3" key="1">
    <citation type="submission" date="2018-08" db="EMBL/GenBank/DDBJ databases">
        <title>A genome reference for cultivated species of the human gut microbiota.</title>
        <authorList>
            <person name="Zou Y."/>
            <person name="Xue W."/>
            <person name="Luo G."/>
        </authorList>
    </citation>
    <scope>NUCLEOTIDE SEQUENCE [LARGE SCALE GENOMIC DNA]</scope>
    <source>
        <strain evidence="2 3">AF26-20BH</strain>
    </source>
</reference>
<keyword evidence="2" id="KW-0378">Hydrolase</keyword>
<comment type="caution">
    <text evidence="2">The sequence shown here is derived from an EMBL/GenBank/DDBJ whole genome shotgun (WGS) entry which is preliminary data.</text>
</comment>
<protein>
    <submittedName>
        <fullName evidence="2">SGNH/GDSL hydrolase family protein</fullName>
    </submittedName>
</protein>
<dbReference type="Gene3D" id="3.40.50.1110">
    <property type="entry name" value="SGNH hydrolase"/>
    <property type="match status" value="1"/>
</dbReference>
<proteinExistence type="predicted"/>